<dbReference type="GO" id="GO:0016787">
    <property type="term" value="F:hydrolase activity"/>
    <property type="evidence" value="ECO:0007669"/>
    <property type="project" value="UniProtKB-KW"/>
</dbReference>
<dbReference type="NCBIfam" id="TIGR00962">
    <property type="entry name" value="atpA"/>
    <property type="match status" value="1"/>
</dbReference>
<keyword evidence="5" id="KW-0375">Hydrogen ion transport</keyword>
<reference evidence="16 17" key="1">
    <citation type="submission" date="2018-06" db="EMBL/GenBank/DDBJ databases">
        <authorList>
            <consortium name="Pathogen Informatics"/>
            <person name="Doyle S."/>
        </authorList>
    </citation>
    <scope>NUCLEOTIDE SEQUENCE [LARGE SCALE GENOMIC DNA]</scope>
    <source>
        <strain evidence="16 17">NCTC10005</strain>
    </source>
</reference>
<dbReference type="EMBL" id="UGJB01000004">
    <property type="protein sequence ID" value="STQ14966.1"/>
    <property type="molecule type" value="Genomic_DNA"/>
</dbReference>
<evidence type="ECO:0000313" key="16">
    <source>
        <dbReference type="EMBL" id="STQ14966.1"/>
    </source>
</evidence>
<evidence type="ECO:0000256" key="2">
    <source>
        <dbReference type="ARBA" id="ARBA00022448"/>
    </source>
</evidence>
<dbReference type="Proteomes" id="UP000255106">
    <property type="component" value="Unassembled WGS sequence"/>
</dbReference>
<evidence type="ECO:0000313" key="17">
    <source>
        <dbReference type="Proteomes" id="UP000255106"/>
    </source>
</evidence>
<evidence type="ECO:0000256" key="6">
    <source>
        <dbReference type="ARBA" id="ARBA00022840"/>
    </source>
</evidence>
<keyword evidence="9" id="KW-0472">Membrane</keyword>
<proteinExistence type="inferred from homology"/>
<keyword evidence="2" id="KW-0813">Transport</keyword>
<feature type="domain" description="ATPase F1/V1/A1 complex alpha/beta subunit N-terminal" evidence="15">
    <location>
        <begin position="29"/>
        <end position="92"/>
    </location>
</feature>
<evidence type="ECO:0000256" key="11">
    <source>
        <dbReference type="ARBA" id="ARBA00023310"/>
    </source>
</evidence>
<comment type="function">
    <text evidence="1">Produces ATP from ADP in the presence of a proton gradient across the membrane. The alpha chain is a regulatory subunit.</text>
</comment>
<organism evidence="16 17">
    <name type="scientific">Enterobacter cloacae</name>
    <dbReference type="NCBI Taxonomy" id="550"/>
    <lineage>
        <taxon>Bacteria</taxon>
        <taxon>Pseudomonadati</taxon>
        <taxon>Pseudomonadota</taxon>
        <taxon>Gammaproteobacteria</taxon>
        <taxon>Enterobacterales</taxon>
        <taxon>Enterobacteriaceae</taxon>
        <taxon>Enterobacter</taxon>
        <taxon>Enterobacter cloacae complex</taxon>
    </lineage>
</organism>
<evidence type="ECO:0000256" key="12">
    <source>
        <dbReference type="ARBA" id="ARBA00024342"/>
    </source>
</evidence>
<dbReference type="GO" id="GO:0045259">
    <property type="term" value="C:proton-transporting ATP synthase complex"/>
    <property type="evidence" value="ECO:0007669"/>
    <property type="project" value="UniProtKB-KW"/>
</dbReference>
<comment type="similarity">
    <text evidence="12">Belongs to the ATPase alpha/beta chains family. T3SS ATPase subfamily.</text>
</comment>
<dbReference type="SUPFAM" id="SSF52540">
    <property type="entry name" value="P-loop containing nucleoside triphosphate hydrolases"/>
    <property type="match status" value="1"/>
</dbReference>
<dbReference type="Gene3D" id="3.40.50.300">
    <property type="entry name" value="P-loop containing nucleotide triphosphate hydrolases"/>
    <property type="match status" value="1"/>
</dbReference>
<dbReference type="Pfam" id="PF02874">
    <property type="entry name" value="ATP-synt_ab_N"/>
    <property type="match status" value="1"/>
</dbReference>
<keyword evidence="8" id="KW-0406">Ion transport</keyword>
<dbReference type="InterPro" id="IPR005294">
    <property type="entry name" value="ATP_synth_F1_asu"/>
</dbReference>
<dbReference type="GO" id="GO:0043531">
    <property type="term" value="F:ADP binding"/>
    <property type="evidence" value="ECO:0007669"/>
    <property type="project" value="TreeGrafter"/>
</dbReference>
<evidence type="ECO:0000256" key="10">
    <source>
        <dbReference type="ARBA" id="ARBA00023196"/>
    </source>
</evidence>
<dbReference type="Gene3D" id="2.40.30.20">
    <property type="match status" value="1"/>
</dbReference>
<evidence type="ECO:0000256" key="3">
    <source>
        <dbReference type="ARBA" id="ARBA00022475"/>
    </source>
</evidence>
<dbReference type="InterPro" id="IPR027417">
    <property type="entry name" value="P-loop_NTPase"/>
</dbReference>
<dbReference type="SUPFAM" id="SSF50615">
    <property type="entry name" value="N-terminal domain of alpha and beta subunits of F1 ATP synthase"/>
    <property type="match status" value="1"/>
</dbReference>
<keyword evidence="4" id="KW-0547">Nucleotide-binding</keyword>
<dbReference type="GO" id="GO:0046933">
    <property type="term" value="F:proton-transporting ATP synthase activity, rotational mechanism"/>
    <property type="evidence" value="ECO:0007669"/>
    <property type="project" value="InterPro"/>
</dbReference>
<dbReference type="CDD" id="cd18116">
    <property type="entry name" value="ATP-synt_F1_alpha_N"/>
    <property type="match status" value="1"/>
</dbReference>
<keyword evidence="3" id="KW-1003">Cell membrane</keyword>
<protein>
    <submittedName>
        <fullName evidence="16">F0F1 ATP synthase subunit alpha</fullName>
        <ecNumber evidence="16">3.6.3.14</ecNumber>
    </submittedName>
</protein>
<dbReference type="GO" id="GO:0005524">
    <property type="term" value="F:ATP binding"/>
    <property type="evidence" value="ECO:0007669"/>
    <property type="project" value="UniProtKB-KW"/>
</dbReference>
<keyword evidence="6" id="KW-0067">ATP-binding</keyword>
<evidence type="ECO:0000256" key="8">
    <source>
        <dbReference type="ARBA" id="ARBA00023065"/>
    </source>
</evidence>
<evidence type="ECO:0000256" key="9">
    <source>
        <dbReference type="ARBA" id="ARBA00023136"/>
    </source>
</evidence>
<evidence type="ECO:0000256" key="7">
    <source>
        <dbReference type="ARBA" id="ARBA00022967"/>
    </source>
</evidence>
<dbReference type="FunFam" id="3.40.50.300:FF:004039">
    <property type="entry name" value="ATP synthase subunit alpha, mitochondrial"/>
    <property type="match status" value="1"/>
</dbReference>
<dbReference type="Pfam" id="PF00006">
    <property type="entry name" value="ATP-synt_ab"/>
    <property type="match status" value="1"/>
</dbReference>
<keyword evidence="11" id="KW-0066">ATP synthesis</keyword>
<gene>
    <name evidence="16" type="primary">atpA_1</name>
    <name evidence="16" type="ORF">NCTC10005_07844</name>
</gene>
<evidence type="ECO:0000259" key="14">
    <source>
        <dbReference type="Pfam" id="PF00006"/>
    </source>
</evidence>
<feature type="domain" description="ATPase F1/V1/A1 complex alpha/beta subunit nucleotide-binding" evidence="14">
    <location>
        <begin position="149"/>
        <end position="288"/>
    </location>
</feature>
<evidence type="ECO:0000256" key="13">
    <source>
        <dbReference type="ARBA" id="ARBA00026013"/>
    </source>
</evidence>
<dbReference type="PANTHER" id="PTHR48082">
    <property type="entry name" value="ATP SYNTHASE SUBUNIT ALPHA, MITOCHONDRIAL"/>
    <property type="match status" value="1"/>
</dbReference>
<sequence>MQLNSTEISELIKQRIAQFNVVSEAHNEGTIVSVSDGVIRIHGLADCMQGEMISLPGNRYAIALNLERDSVGAVVMGPYADLAEGMKVKCTGRILEVPVGRGLLGRVVNTLGAPIDGKGPVEHDGFSPIEVIAPGVIDRQSVDQPVQTGYKSVDAMIPIGRGQRELIIGDRQTGKTAMAIDAIINQRDSGIKCVYVAIGQKASTISNVVRKLEEHGALSNTIVVVATASESAALQYLAPYAGCAMGEYFRDRGEDALIVYDDLSKQAVAYRQVSLLLRRPPGREAFPGRRILPPLSSAGACFPR</sequence>
<dbReference type="FunFam" id="2.40.30.20:FF:000001">
    <property type="entry name" value="ATP synthase subunit alpha"/>
    <property type="match status" value="1"/>
</dbReference>
<evidence type="ECO:0000256" key="4">
    <source>
        <dbReference type="ARBA" id="ARBA00022741"/>
    </source>
</evidence>
<keyword evidence="10" id="KW-0139">CF(1)</keyword>
<name>A0A377MAD1_ENTCL</name>
<dbReference type="AlphaFoldDB" id="A0A377MAD1"/>
<dbReference type="InterPro" id="IPR023366">
    <property type="entry name" value="ATP_synth_asu-like_sf"/>
</dbReference>
<accession>A0A377MAD1</accession>
<comment type="subunit">
    <text evidence="13">F-type ATPases have 2 components, CF(1) - the catalytic core - and CF(0) - the membrane proton channel. CF(1) has five subunits: alpha(3), beta(3), gamma(1), delta(1), epsilon(1). CF(0) has four main subunits: a(1), b(1), b'(1) and c(9-12).</text>
</comment>
<dbReference type="EC" id="3.6.3.14" evidence="16"/>
<dbReference type="PANTHER" id="PTHR48082:SF2">
    <property type="entry name" value="ATP SYNTHASE SUBUNIT ALPHA, MITOCHONDRIAL"/>
    <property type="match status" value="1"/>
</dbReference>
<evidence type="ECO:0000259" key="15">
    <source>
        <dbReference type="Pfam" id="PF02874"/>
    </source>
</evidence>
<keyword evidence="16" id="KW-0378">Hydrolase</keyword>
<dbReference type="InterPro" id="IPR036121">
    <property type="entry name" value="ATPase_F1/V1/A1_a/bsu_N_sf"/>
</dbReference>
<keyword evidence="7" id="KW-1278">Translocase</keyword>
<evidence type="ECO:0000256" key="5">
    <source>
        <dbReference type="ARBA" id="ARBA00022781"/>
    </source>
</evidence>
<evidence type="ECO:0000256" key="1">
    <source>
        <dbReference type="ARBA" id="ARBA00003784"/>
    </source>
</evidence>
<dbReference type="InterPro" id="IPR004100">
    <property type="entry name" value="ATPase_F1/V1/A1_a/bsu_N"/>
</dbReference>
<dbReference type="InterPro" id="IPR000194">
    <property type="entry name" value="ATPase_F1/V1/A1_a/bsu_nucl-bd"/>
</dbReference>